<dbReference type="Gene3D" id="3.40.50.300">
    <property type="entry name" value="P-loop containing nucleotide triphosphate hydrolases"/>
    <property type="match status" value="1"/>
</dbReference>
<protein>
    <submittedName>
        <fullName evidence="4">Uncharacterized protein</fullName>
    </submittedName>
</protein>
<evidence type="ECO:0000256" key="1">
    <source>
        <dbReference type="ARBA" id="ARBA00022741"/>
    </source>
</evidence>
<dbReference type="AlphaFoldDB" id="A0ABD3XGM2"/>
<dbReference type="SUPFAM" id="SSF52540">
    <property type="entry name" value="P-loop containing nucleoside triphosphate hydrolases"/>
    <property type="match status" value="1"/>
</dbReference>
<comment type="caution">
    <text evidence="4">The sequence shown here is derived from an EMBL/GenBank/DDBJ whole genome shotgun (WGS) entry which is preliminary data.</text>
</comment>
<evidence type="ECO:0000313" key="4">
    <source>
        <dbReference type="EMBL" id="KAL3885407.1"/>
    </source>
</evidence>
<dbReference type="InterPro" id="IPR050227">
    <property type="entry name" value="Rab"/>
</dbReference>
<dbReference type="EMBL" id="JBJQND010000002">
    <property type="protein sequence ID" value="KAL3885407.1"/>
    <property type="molecule type" value="Genomic_DNA"/>
</dbReference>
<dbReference type="InterPro" id="IPR005225">
    <property type="entry name" value="Small_GTP-bd"/>
</dbReference>
<gene>
    <name evidence="4" type="ORF">ACJMK2_025470</name>
</gene>
<dbReference type="PANTHER" id="PTHR47977">
    <property type="entry name" value="RAS-RELATED PROTEIN RAB"/>
    <property type="match status" value="1"/>
</dbReference>
<sequence>MPLDEGDCSATYKILILGDASVGKSSILRCLTGREFKDQLYPTITTDFRYRKFEVDGALVQMQIWDTAGQTRFHSMNRWQFKGVKGIVIVYDVTNEESFSNVPFWLKLVNAEISHSHNKYEVIPIILVGNKADLTEERQVKKQDGDELADKTLIFGHFETSARTGDNIFIAFNHLAYHVTDICNPKCMKSYHPNMIRRSSSQLDKTSKGRNSEESSGKSKGDKSIKKTKNGKGQDQDVLSERQAIEAKWTRYGETIELKTQGPNGKRRKGYSKDGMKTSRSHKYKSIFQCCIPCPHDD</sequence>
<dbReference type="GO" id="GO:0005525">
    <property type="term" value="F:GTP binding"/>
    <property type="evidence" value="ECO:0007669"/>
    <property type="project" value="UniProtKB-KW"/>
</dbReference>
<dbReference type="SMART" id="SM00174">
    <property type="entry name" value="RHO"/>
    <property type="match status" value="1"/>
</dbReference>
<keyword evidence="1" id="KW-0547">Nucleotide-binding</keyword>
<feature type="compositionally biased region" description="Basic and acidic residues" evidence="3">
    <location>
        <begin position="205"/>
        <end position="225"/>
    </location>
</feature>
<name>A0ABD3XGM2_SINWO</name>
<proteinExistence type="predicted"/>
<evidence type="ECO:0000256" key="2">
    <source>
        <dbReference type="ARBA" id="ARBA00023134"/>
    </source>
</evidence>
<dbReference type="InterPro" id="IPR001806">
    <property type="entry name" value="Small_GTPase"/>
</dbReference>
<dbReference type="Proteomes" id="UP001634394">
    <property type="component" value="Unassembled WGS sequence"/>
</dbReference>
<dbReference type="PROSITE" id="PS51421">
    <property type="entry name" value="RAS"/>
    <property type="match status" value="1"/>
</dbReference>
<keyword evidence="2" id="KW-0342">GTP-binding</keyword>
<reference evidence="4 5" key="1">
    <citation type="submission" date="2024-11" db="EMBL/GenBank/DDBJ databases">
        <title>Chromosome-level genome assembly of the freshwater bivalve Anodonta woodiana.</title>
        <authorList>
            <person name="Chen X."/>
        </authorList>
    </citation>
    <scope>NUCLEOTIDE SEQUENCE [LARGE SCALE GENOMIC DNA]</scope>
    <source>
        <strain evidence="4">MN2024</strain>
        <tissue evidence="4">Gills</tissue>
    </source>
</reference>
<dbReference type="Pfam" id="PF00071">
    <property type="entry name" value="Ras"/>
    <property type="match status" value="1"/>
</dbReference>
<dbReference type="InterPro" id="IPR027417">
    <property type="entry name" value="P-loop_NTPase"/>
</dbReference>
<keyword evidence="5" id="KW-1185">Reference proteome</keyword>
<dbReference type="SMART" id="SM00176">
    <property type="entry name" value="RAN"/>
    <property type="match status" value="1"/>
</dbReference>
<dbReference type="NCBIfam" id="TIGR00231">
    <property type="entry name" value="small_GTP"/>
    <property type="match status" value="1"/>
</dbReference>
<dbReference type="PROSITE" id="PS51420">
    <property type="entry name" value="RHO"/>
    <property type="match status" value="1"/>
</dbReference>
<dbReference type="FunFam" id="3.40.50.300:FF:001329">
    <property type="entry name" value="Small GTP-binding protein, putative"/>
    <property type="match status" value="1"/>
</dbReference>
<dbReference type="CDD" id="cd00154">
    <property type="entry name" value="Rab"/>
    <property type="match status" value="1"/>
</dbReference>
<dbReference type="SMART" id="SM00173">
    <property type="entry name" value="RAS"/>
    <property type="match status" value="1"/>
</dbReference>
<organism evidence="4 5">
    <name type="scientific">Sinanodonta woodiana</name>
    <name type="common">Chinese pond mussel</name>
    <name type="synonym">Anodonta woodiana</name>
    <dbReference type="NCBI Taxonomy" id="1069815"/>
    <lineage>
        <taxon>Eukaryota</taxon>
        <taxon>Metazoa</taxon>
        <taxon>Spiralia</taxon>
        <taxon>Lophotrochozoa</taxon>
        <taxon>Mollusca</taxon>
        <taxon>Bivalvia</taxon>
        <taxon>Autobranchia</taxon>
        <taxon>Heteroconchia</taxon>
        <taxon>Palaeoheterodonta</taxon>
        <taxon>Unionida</taxon>
        <taxon>Unionoidea</taxon>
        <taxon>Unionidae</taxon>
        <taxon>Unioninae</taxon>
        <taxon>Sinanodonta</taxon>
    </lineage>
</organism>
<evidence type="ECO:0000313" key="5">
    <source>
        <dbReference type="Proteomes" id="UP001634394"/>
    </source>
</evidence>
<evidence type="ECO:0000256" key="3">
    <source>
        <dbReference type="SAM" id="MobiDB-lite"/>
    </source>
</evidence>
<feature type="region of interest" description="Disordered" evidence="3">
    <location>
        <begin position="198"/>
        <end position="240"/>
    </location>
</feature>
<dbReference type="SMART" id="SM00175">
    <property type="entry name" value="RAB"/>
    <property type="match status" value="1"/>
</dbReference>
<dbReference type="PRINTS" id="PR00449">
    <property type="entry name" value="RASTRNSFRMNG"/>
</dbReference>
<dbReference type="PROSITE" id="PS51419">
    <property type="entry name" value="RAB"/>
    <property type="match status" value="1"/>
</dbReference>
<accession>A0ABD3XGM2</accession>
<feature type="region of interest" description="Disordered" evidence="3">
    <location>
        <begin position="256"/>
        <end position="280"/>
    </location>
</feature>